<dbReference type="CDD" id="cd02042">
    <property type="entry name" value="ParAB_family"/>
    <property type="match status" value="1"/>
</dbReference>
<dbReference type="Proteomes" id="UP001348817">
    <property type="component" value="Plasmid pFA10"/>
</dbReference>
<sequence>MGKVIAIVNHKGGVGKTTTTANLGKALSLAGEKVLLVDIDPQGNLSQTFGIENPDRQVVDALVEGGKLPEELVCENLCLAPSGLELVDAETSLANEITGFAKLRKALRPIRDSYDYILIDCPPSLNILSQNAIVSSDSVLIPVEPTYYASNGLERILNVIEDIREEINDSLEVEGLVFTMVDGRLAIQKHIREEVRSSFEDLDIFNTEIRRNVTLQESSSQRQDVFSYDAKSRGATDYRSLAEEVRRG</sequence>
<dbReference type="KEGG" id="fax:FUAX_54520"/>
<dbReference type="AlphaFoldDB" id="A0AAU9DKG0"/>
<dbReference type="PANTHER" id="PTHR13696:SF99">
    <property type="entry name" value="COBYRINIC ACID AC-DIAMIDE SYNTHASE"/>
    <property type="match status" value="1"/>
</dbReference>
<dbReference type="InterPro" id="IPR027417">
    <property type="entry name" value="P-loop_NTPase"/>
</dbReference>
<accession>A0AAU9DKG0</accession>
<dbReference type="SUPFAM" id="SSF52540">
    <property type="entry name" value="P-loop containing nucleoside triphosphate hydrolases"/>
    <property type="match status" value="1"/>
</dbReference>
<evidence type="ECO:0000313" key="2">
    <source>
        <dbReference type="EMBL" id="BDD13020.1"/>
    </source>
</evidence>
<proteinExistence type="predicted"/>
<keyword evidence="3" id="KW-1185">Reference proteome</keyword>
<geneLocation type="plasmid" evidence="2 3">
    <name>pFA10</name>
</geneLocation>
<dbReference type="EMBL" id="AP025324">
    <property type="protein sequence ID" value="BDD13020.1"/>
    <property type="molecule type" value="Genomic_DNA"/>
</dbReference>
<protein>
    <submittedName>
        <fullName evidence="2">Sporulation initiation inhibitor Soj</fullName>
    </submittedName>
</protein>
<gene>
    <name evidence="2" type="ORF">FUAX_54520</name>
</gene>
<feature type="domain" description="AAA" evidence="1">
    <location>
        <begin position="3"/>
        <end position="173"/>
    </location>
</feature>
<dbReference type="FunFam" id="3.40.50.300:FF:000285">
    <property type="entry name" value="Sporulation initiation inhibitor Soj"/>
    <property type="match status" value="1"/>
</dbReference>
<dbReference type="PANTHER" id="PTHR13696">
    <property type="entry name" value="P-LOOP CONTAINING NUCLEOSIDE TRIPHOSPHATE HYDROLASE"/>
    <property type="match status" value="1"/>
</dbReference>
<dbReference type="InterPro" id="IPR025669">
    <property type="entry name" value="AAA_dom"/>
</dbReference>
<evidence type="ECO:0000313" key="3">
    <source>
        <dbReference type="Proteomes" id="UP001348817"/>
    </source>
</evidence>
<evidence type="ECO:0000259" key="1">
    <source>
        <dbReference type="Pfam" id="PF13614"/>
    </source>
</evidence>
<dbReference type="PIRSF" id="PIRSF009320">
    <property type="entry name" value="Nuc_binding_HP_1000"/>
    <property type="match status" value="1"/>
</dbReference>
<dbReference type="InterPro" id="IPR050678">
    <property type="entry name" value="DNA_Partitioning_ATPase"/>
</dbReference>
<reference evidence="2 3" key="1">
    <citation type="submission" date="2021-12" db="EMBL/GenBank/DDBJ databases">
        <title>Genome sequencing of bacteria with rrn-lacking chromosome and rrn-plasmid.</title>
        <authorList>
            <person name="Anda M."/>
            <person name="Iwasaki W."/>
        </authorList>
    </citation>
    <scope>NUCLEOTIDE SEQUENCE [LARGE SCALE GENOMIC DNA]</scope>
    <source>
        <strain evidence="2 3">DSM 100852</strain>
        <plasmid evidence="2 3">pFA10</plasmid>
    </source>
</reference>
<dbReference type="Gene3D" id="3.40.50.300">
    <property type="entry name" value="P-loop containing nucleotide triphosphate hydrolases"/>
    <property type="match status" value="1"/>
</dbReference>
<name>A0AAU9DKG0_9BACT</name>
<organism evidence="2 3">
    <name type="scientific">Fulvitalea axinellae</name>
    <dbReference type="NCBI Taxonomy" id="1182444"/>
    <lineage>
        <taxon>Bacteria</taxon>
        <taxon>Pseudomonadati</taxon>
        <taxon>Bacteroidota</taxon>
        <taxon>Cytophagia</taxon>
        <taxon>Cytophagales</taxon>
        <taxon>Persicobacteraceae</taxon>
        <taxon>Fulvitalea</taxon>
    </lineage>
</organism>
<dbReference type="RefSeq" id="WP_338396235.1">
    <property type="nucleotide sequence ID" value="NZ_AP025324.1"/>
</dbReference>
<keyword evidence="2" id="KW-0614">Plasmid</keyword>
<dbReference type="Pfam" id="PF13614">
    <property type="entry name" value="AAA_31"/>
    <property type="match status" value="1"/>
</dbReference>